<comment type="caution">
    <text evidence="2">The sequence shown here is derived from an EMBL/GenBank/DDBJ whole genome shotgun (WGS) entry which is preliminary data.</text>
</comment>
<protein>
    <submittedName>
        <fullName evidence="2">GTP pyrophosphokinase</fullName>
        <ecNumber evidence="2">2.7.6.5</ecNumber>
    </submittedName>
</protein>
<dbReference type="InterPro" id="IPR004095">
    <property type="entry name" value="TGS"/>
</dbReference>
<dbReference type="PROSITE" id="PS51880">
    <property type="entry name" value="TGS"/>
    <property type="match status" value="1"/>
</dbReference>
<keyword evidence="2" id="KW-0808">Transferase</keyword>
<dbReference type="PATRIC" id="fig|423471.3.peg.3566"/>
<proteinExistence type="predicted"/>
<sequence>MFPQDSRSFQHIVPDVKSLLFLIAFDLMMETKIIESNEAVIKLQNNLYILHKLINNGEIYLECSCSIVMSCIRYLEIQKYNSLITNNKLKEYIDKLLEIVRVKDNHYDSLLLKADRLIPYLEGLTFEDIFGLVHAEYLNAGIILNNNKNQLKQWVDNNKEYIESSYCDIQIHYIYSLVKFIQEQDLFSDLLNNRNIIIVNTPDNDPIELPSGSTTIDFAYKLHSSIGHRFSKAEINGKEVPINTVIHDQDNVKIITKNTENPDLHWLNHIKTDYAAKQIKKWHKKFNIERGEKLLKKEFGKRYSTNGEVLNYVAIYLRQKTTLELLEQLGKGDINLEQVKQIITEYISIKEKRIQLNEIKSCNRKNCKPIKGKQYDNYQIARCCSPFPGDEVDIIGIVKKHHNSPYLKIHNIDCESIKNIPDEEKIAIEWNCSFSTVSIKLIMKDKEEMLRATLNEIASQCYKYNVRKSNPSNSYAKLSEAIAIIMIDVLINSTIELKHLVNQIRKTPGILNVDVKGIYPGITKYCQH</sequence>
<evidence type="ECO:0000259" key="1">
    <source>
        <dbReference type="PROSITE" id="PS51880"/>
    </source>
</evidence>
<accession>G5J8M2</accession>
<evidence type="ECO:0000313" key="2">
    <source>
        <dbReference type="EMBL" id="EHJ11475.1"/>
    </source>
</evidence>
<gene>
    <name evidence="2" type="ORF">CWATWH0003_3800</name>
</gene>
<dbReference type="EC" id="2.7.6.5" evidence="2"/>
<feature type="domain" description="TGS" evidence="1">
    <location>
        <begin position="189"/>
        <end position="256"/>
    </location>
</feature>
<dbReference type="GO" id="GO:0016301">
    <property type="term" value="F:kinase activity"/>
    <property type="evidence" value="ECO:0007669"/>
    <property type="project" value="UniProtKB-KW"/>
</dbReference>
<dbReference type="SUPFAM" id="SSF81271">
    <property type="entry name" value="TGS-like"/>
    <property type="match status" value="1"/>
</dbReference>
<dbReference type="PANTHER" id="PTHR43061">
    <property type="entry name" value="GTP DIPHOSPHOKINASE RSH1, CHLOROPLASTIC-RELATED"/>
    <property type="match status" value="1"/>
</dbReference>
<dbReference type="InterPro" id="IPR012675">
    <property type="entry name" value="Beta-grasp_dom_sf"/>
</dbReference>
<dbReference type="GO" id="GO:0008728">
    <property type="term" value="F:GTP diphosphokinase activity"/>
    <property type="evidence" value="ECO:0007669"/>
    <property type="project" value="UniProtKB-EC"/>
</dbReference>
<dbReference type="AlphaFoldDB" id="G5J8M2"/>
<keyword evidence="2" id="KW-0418">Kinase</keyword>
<dbReference type="GeneID" id="88767298"/>
<dbReference type="PANTHER" id="PTHR43061:SF1">
    <property type="entry name" value="GTP DIPHOSPHOKINASE RSH1, CHLOROPLASTIC-RELATED"/>
    <property type="match status" value="1"/>
</dbReference>
<reference evidence="2 3" key="1">
    <citation type="journal article" date="2011" name="Front. Microbiol.">
        <title>Two Strains of Crocosphaera watsonii with Highly Conserved Genomes are Distinguished by Strain-Specific Features.</title>
        <authorList>
            <person name="Bench S.R."/>
            <person name="Ilikchyan I.N."/>
            <person name="Tripp H.J."/>
            <person name="Zehr J.P."/>
        </authorList>
    </citation>
    <scope>NUCLEOTIDE SEQUENCE [LARGE SCALE GENOMIC DNA]</scope>
    <source>
        <strain evidence="2 3">WH 0003</strain>
    </source>
</reference>
<dbReference type="InterPro" id="IPR012676">
    <property type="entry name" value="TGS-like"/>
</dbReference>
<evidence type="ECO:0000313" key="3">
    <source>
        <dbReference type="Proteomes" id="UP000003477"/>
    </source>
</evidence>
<name>G5J8M2_CROWT</name>
<dbReference type="EMBL" id="AESD01000567">
    <property type="protein sequence ID" value="EHJ11475.1"/>
    <property type="molecule type" value="Genomic_DNA"/>
</dbReference>
<dbReference type="RefSeq" id="WP_007311785.1">
    <property type="nucleotide sequence ID" value="NZ_AESD01000567.1"/>
</dbReference>
<dbReference type="Proteomes" id="UP000003477">
    <property type="component" value="Unassembled WGS sequence"/>
</dbReference>
<dbReference type="Pfam" id="PF02824">
    <property type="entry name" value="TGS"/>
    <property type="match status" value="1"/>
</dbReference>
<dbReference type="Gene3D" id="3.10.20.30">
    <property type="match status" value="1"/>
</dbReference>
<organism evidence="2 3">
    <name type="scientific">Crocosphaera watsonii WH 0003</name>
    <dbReference type="NCBI Taxonomy" id="423471"/>
    <lineage>
        <taxon>Bacteria</taxon>
        <taxon>Bacillati</taxon>
        <taxon>Cyanobacteriota</taxon>
        <taxon>Cyanophyceae</taxon>
        <taxon>Oscillatoriophycideae</taxon>
        <taxon>Chroococcales</taxon>
        <taxon>Aphanothecaceae</taxon>
        <taxon>Crocosphaera</taxon>
    </lineage>
</organism>